<accession>N4XLG2</accession>
<organism evidence="1 2">
    <name type="scientific">Cochliobolus heterostrophus (strain C4 / ATCC 48331 / race T)</name>
    <name type="common">Southern corn leaf blight fungus</name>
    <name type="synonym">Bipolaris maydis</name>
    <dbReference type="NCBI Taxonomy" id="665024"/>
    <lineage>
        <taxon>Eukaryota</taxon>
        <taxon>Fungi</taxon>
        <taxon>Dikarya</taxon>
        <taxon>Ascomycota</taxon>
        <taxon>Pezizomycotina</taxon>
        <taxon>Dothideomycetes</taxon>
        <taxon>Pleosporomycetidae</taxon>
        <taxon>Pleosporales</taxon>
        <taxon>Pleosporineae</taxon>
        <taxon>Pleosporaceae</taxon>
        <taxon>Bipolaris</taxon>
    </lineage>
</organism>
<dbReference type="EMBL" id="KB733450">
    <property type="protein sequence ID" value="ENI07231.1"/>
    <property type="molecule type" value="Genomic_DNA"/>
</dbReference>
<proteinExistence type="predicted"/>
<reference evidence="2" key="2">
    <citation type="journal article" date="2013" name="PLoS Genet.">
        <title>Comparative genome structure, secondary metabolite, and effector coding capacity across Cochliobolus pathogens.</title>
        <authorList>
            <person name="Condon B.J."/>
            <person name="Leng Y."/>
            <person name="Wu D."/>
            <person name="Bushley K.E."/>
            <person name="Ohm R.A."/>
            <person name="Otillar R."/>
            <person name="Martin J."/>
            <person name="Schackwitz W."/>
            <person name="Grimwood J."/>
            <person name="MohdZainudin N."/>
            <person name="Xue C."/>
            <person name="Wang R."/>
            <person name="Manning V.A."/>
            <person name="Dhillon B."/>
            <person name="Tu Z.J."/>
            <person name="Steffenson B.J."/>
            <person name="Salamov A."/>
            <person name="Sun H."/>
            <person name="Lowry S."/>
            <person name="LaButti K."/>
            <person name="Han J."/>
            <person name="Copeland A."/>
            <person name="Lindquist E."/>
            <person name="Barry K."/>
            <person name="Schmutz J."/>
            <person name="Baker S.E."/>
            <person name="Ciuffetti L.M."/>
            <person name="Grigoriev I.V."/>
            <person name="Zhong S."/>
            <person name="Turgeon B.G."/>
        </authorList>
    </citation>
    <scope>NUCLEOTIDE SEQUENCE [LARGE SCALE GENOMIC DNA]</scope>
    <source>
        <strain evidence="2">C4 / ATCC 48331 / race T</strain>
    </source>
</reference>
<dbReference type="Proteomes" id="UP000012338">
    <property type="component" value="Unassembled WGS sequence"/>
</dbReference>
<evidence type="ECO:0000313" key="2">
    <source>
        <dbReference type="Proteomes" id="UP000012338"/>
    </source>
</evidence>
<name>N4XLG2_COCH4</name>
<dbReference type="OrthoDB" id="3695160at2759"/>
<evidence type="ECO:0000313" key="1">
    <source>
        <dbReference type="EMBL" id="ENI07231.1"/>
    </source>
</evidence>
<sequence>MPHPPTPLAALLRLSISPILTRLPKTFVPDSPHPLVDTQMPAAGTAPQLHTSLTHTVPIGHPSGPNTLLWHLTRLTSPQLYRFLSKHTPLPSIVVAQMHRVDPPLPDPHSRSKLQVESQGRDAHTPLMHCRPLVHALPHRLQFSASDVVSRHTPSHRSTPSPSHGCPLGVALLVDALVDVTVVEDAADVPDTDEARDDDDTLLVMLLLLLLLKLTDALLTVDEPELLLVESDNELMLDTTTDDDEDGLLEDIRELSEVADGLLETLIKLLLVLDALLGATDELFDVAEGLLVGTTLVPFELLDELLDKLLGDVDEPVLDATLVAEDDPIKLLDELPVDTDALLVALTLLLTELLGLVDGPTSLPVLDRLFRLVGDELDPVIVTLELLKLLVTLADVLTNELLLSVEDVSELDKDVVGLDDALLVLLLDCEKDDKAELDNELLVLLEEAILDTMLLLDNVEDNEVKVDDADDTETPGQDALVVTIEVIVVVAVFVTT</sequence>
<dbReference type="AlphaFoldDB" id="N4XLG2"/>
<dbReference type="HOGENOM" id="CLU_521740_0_0_1"/>
<reference evidence="1 2" key="1">
    <citation type="journal article" date="2012" name="PLoS Pathog.">
        <title>Diverse lifestyles and strategies of plant pathogenesis encoded in the genomes of eighteen Dothideomycetes fungi.</title>
        <authorList>
            <person name="Ohm R.A."/>
            <person name="Feau N."/>
            <person name="Henrissat B."/>
            <person name="Schoch C.L."/>
            <person name="Horwitz B.A."/>
            <person name="Barry K.W."/>
            <person name="Condon B.J."/>
            <person name="Copeland A.C."/>
            <person name="Dhillon B."/>
            <person name="Glaser F."/>
            <person name="Hesse C.N."/>
            <person name="Kosti I."/>
            <person name="LaButti K."/>
            <person name="Lindquist E.A."/>
            <person name="Lucas S."/>
            <person name="Salamov A.A."/>
            <person name="Bradshaw R.E."/>
            <person name="Ciuffetti L."/>
            <person name="Hamelin R.C."/>
            <person name="Kema G.H.J."/>
            <person name="Lawrence C."/>
            <person name="Scott J.A."/>
            <person name="Spatafora J.W."/>
            <person name="Turgeon B.G."/>
            <person name="de Wit P.J.G.M."/>
            <person name="Zhong S."/>
            <person name="Goodwin S.B."/>
            <person name="Grigoriev I.V."/>
        </authorList>
    </citation>
    <scope>NUCLEOTIDE SEQUENCE [LARGE SCALE GENOMIC DNA]</scope>
    <source>
        <strain evidence="2">C4 / ATCC 48331 / race T</strain>
    </source>
</reference>
<gene>
    <name evidence="1" type="ORF">COCC4DRAFT_59055</name>
</gene>
<protein>
    <submittedName>
        <fullName evidence="1">Uncharacterized protein</fullName>
    </submittedName>
</protein>
<keyword evidence="2" id="KW-1185">Reference proteome</keyword>